<name>A0A8J7JLQ3_9BACT</name>
<dbReference type="Proteomes" id="UP000636888">
    <property type="component" value="Unassembled WGS sequence"/>
</dbReference>
<keyword evidence="3" id="KW-1185">Reference proteome</keyword>
<dbReference type="PANTHER" id="PTHR14463">
    <property type="entry name" value="LIPASE MATURATION FACTOR"/>
    <property type="match status" value="1"/>
</dbReference>
<protein>
    <submittedName>
        <fullName evidence="2">Lipase maturation factor family protein</fullName>
    </submittedName>
</protein>
<reference evidence="2" key="1">
    <citation type="submission" date="2020-12" db="EMBL/GenBank/DDBJ databases">
        <title>Geomonas sp. Red875, isolated from river sediment.</title>
        <authorList>
            <person name="Xu Z."/>
            <person name="Zhang Z."/>
            <person name="Masuda Y."/>
            <person name="Itoh H."/>
            <person name="Senoo K."/>
        </authorList>
    </citation>
    <scope>NUCLEOTIDE SEQUENCE</scope>
    <source>
        <strain evidence="2">Red875</strain>
    </source>
</reference>
<dbReference type="GO" id="GO:0051604">
    <property type="term" value="P:protein maturation"/>
    <property type="evidence" value="ECO:0007669"/>
    <property type="project" value="InterPro"/>
</dbReference>
<dbReference type="InterPro" id="IPR057433">
    <property type="entry name" value="LMF1/2_C"/>
</dbReference>
<sequence>MSMIGVGSIWLAVPPEKLRVSPGPTEGRPRACRRGGLGYNRSIVPGGAIPLKGTGFRGNTSWKSPESSPYCARGFSWPVAISPGSACSPLSLHSAPSAVPTGKGPAGHLRLDWLMWFAAMPSLYYDPWFVRLLERILQGDRPTLALLDGNPFPEAPPKFVRALHYRYRFTTPEERRRTGAWWHRDLAGIYFPPVSREELWELDRQLP</sequence>
<evidence type="ECO:0000259" key="1">
    <source>
        <dbReference type="Pfam" id="PF25179"/>
    </source>
</evidence>
<dbReference type="AlphaFoldDB" id="A0A8J7JLQ3"/>
<dbReference type="Pfam" id="PF25179">
    <property type="entry name" value="LMF1_C"/>
    <property type="match status" value="1"/>
</dbReference>
<comment type="caution">
    <text evidence="2">The sequence shown here is derived from an EMBL/GenBank/DDBJ whole genome shotgun (WGS) entry which is preliminary data.</text>
</comment>
<evidence type="ECO:0000313" key="3">
    <source>
        <dbReference type="Proteomes" id="UP000636888"/>
    </source>
</evidence>
<evidence type="ECO:0000313" key="2">
    <source>
        <dbReference type="EMBL" id="MBJ6725280.1"/>
    </source>
</evidence>
<dbReference type="InterPro" id="IPR009613">
    <property type="entry name" value="LMF"/>
</dbReference>
<gene>
    <name evidence="2" type="ORF">JFN93_11215</name>
</gene>
<dbReference type="PANTHER" id="PTHR14463:SF10">
    <property type="entry name" value="LIPASE MATURATION FACTOR 1"/>
    <property type="match status" value="1"/>
</dbReference>
<feature type="domain" description="Lipase maturation factor 1/2 C-terminal" evidence="1">
    <location>
        <begin position="107"/>
        <end position="192"/>
    </location>
</feature>
<dbReference type="EMBL" id="JAEMHM010000008">
    <property type="protein sequence ID" value="MBJ6725280.1"/>
    <property type="molecule type" value="Genomic_DNA"/>
</dbReference>
<organism evidence="2 3">
    <name type="scientific">Geomesophilobacter sediminis</name>
    <dbReference type="NCBI Taxonomy" id="2798584"/>
    <lineage>
        <taxon>Bacteria</taxon>
        <taxon>Pseudomonadati</taxon>
        <taxon>Thermodesulfobacteriota</taxon>
        <taxon>Desulfuromonadia</taxon>
        <taxon>Geobacterales</taxon>
        <taxon>Geobacteraceae</taxon>
        <taxon>Geomesophilobacter</taxon>
    </lineage>
</organism>
<proteinExistence type="predicted"/>
<accession>A0A8J7JLQ3</accession>